<dbReference type="CDD" id="cd06442">
    <property type="entry name" value="DPM1_like"/>
    <property type="match status" value="1"/>
</dbReference>
<evidence type="ECO:0000256" key="4">
    <source>
        <dbReference type="ARBA" id="ARBA00022679"/>
    </source>
</evidence>
<dbReference type="STRING" id="259564.Mbur_1615"/>
<dbReference type="Gene3D" id="3.90.550.10">
    <property type="entry name" value="Spore Coat Polysaccharide Biosynthesis Protein SpsA, Chain A"/>
    <property type="match status" value="1"/>
</dbReference>
<dbReference type="InterPro" id="IPR001173">
    <property type="entry name" value="Glyco_trans_2-like"/>
</dbReference>
<dbReference type="RefSeq" id="WP_011499663.1">
    <property type="nucleotide sequence ID" value="NC_007955.1"/>
</dbReference>
<evidence type="ECO:0000256" key="1">
    <source>
        <dbReference type="ARBA" id="ARBA00004141"/>
    </source>
</evidence>
<keyword evidence="5 8" id="KW-0812">Transmembrane</keyword>
<keyword evidence="3 11" id="KW-0328">Glycosyltransferase</keyword>
<dbReference type="CAZy" id="GT2">
    <property type="family name" value="Glycosyltransferase Family 2"/>
</dbReference>
<keyword evidence="12" id="KW-1185">Reference proteome</keyword>
<dbReference type="InterPro" id="IPR039528">
    <property type="entry name" value="DPM1-like"/>
</dbReference>
<dbReference type="OrthoDB" id="136022at2157"/>
<keyword evidence="7 8" id="KW-0472">Membrane</keyword>
<dbReference type="InterPro" id="IPR029044">
    <property type="entry name" value="Nucleotide-diphossugar_trans"/>
</dbReference>
<dbReference type="GO" id="GO:0000271">
    <property type="term" value="P:polysaccharide biosynthetic process"/>
    <property type="evidence" value="ECO:0007669"/>
    <property type="project" value="InterPro"/>
</dbReference>
<feature type="domain" description="GtrA/DPMS transmembrane" evidence="10">
    <location>
        <begin position="238"/>
        <end position="354"/>
    </location>
</feature>
<dbReference type="EC" id="2.4.1.83" evidence="11"/>
<comment type="subcellular location">
    <subcellularLocation>
        <location evidence="1">Membrane</location>
        <topology evidence="1">Multi-pass membrane protein</topology>
    </subcellularLocation>
</comment>
<evidence type="ECO:0000313" key="12">
    <source>
        <dbReference type="Proteomes" id="UP000001979"/>
    </source>
</evidence>
<feature type="transmembrane region" description="Helical" evidence="8">
    <location>
        <begin position="330"/>
        <end position="347"/>
    </location>
</feature>
<dbReference type="GeneID" id="3998702"/>
<dbReference type="PANTHER" id="PTHR43398:SF1">
    <property type="entry name" value="DOLICHOL-PHOSPHATE MANNOSYLTRANSFERASE SUBUNIT 1"/>
    <property type="match status" value="1"/>
</dbReference>
<evidence type="ECO:0000313" key="11">
    <source>
        <dbReference type="EMBL" id="ABE52519.1"/>
    </source>
</evidence>
<evidence type="ECO:0000259" key="9">
    <source>
        <dbReference type="Pfam" id="PF00535"/>
    </source>
</evidence>
<dbReference type="Pfam" id="PF04138">
    <property type="entry name" value="GtrA_DPMS_TM"/>
    <property type="match status" value="1"/>
</dbReference>
<organism evidence="11 12">
    <name type="scientific">Methanococcoides burtonii (strain DSM 6242 / NBRC 107633 / OCM 468 / ACE-M)</name>
    <dbReference type="NCBI Taxonomy" id="259564"/>
    <lineage>
        <taxon>Archaea</taxon>
        <taxon>Methanobacteriati</taxon>
        <taxon>Methanobacteriota</taxon>
        <taxon>Stenosarchaea group</taxon>
        <taxon>Methanomicrobia</taxon>
        <taxon>Methanosarcinales</taxon>
        <taxon>Methanosarcinaceae</taxon>
        <taxon>Methanococcoides</taxon>
    </lineage>
</organism>
<dbReference type="AlphaFoldDB" id="Q12VK7"/>
<sequence>MKFSIIVPSFNERENIPVIVDKLQNVLKDIDYEIIVVDDNSPDKTWDLVEQMSHEDSRVKVIRRIGRNGLSSAVIEGFLAATGEYLGVIDADLQHDPVLLTEMLNEIENNDLDIVIASRYTETKDVEGWSRTRLFISDVATKLAQLVIKYKVTDPMSGYFVLKKSVVQENVEKFYGKGFKILLDIMSVKNDLRIKEIPYTFTNRLHGESKLGNDVIFQYVEFLLERLFGKHVETEYIKYMIVGSFGALLHFSILTLFYKNIGYTYSISLAIAILVAILFNYIYNNIWTFKDYRLTDISLITGYLKYNLLCFVGALANYSVSMYLIDHMSWIIASMVGAFVGANWNYLTNSIYTWKTKHP</sequence>
<dbReference type="SUPFAM" id="SSF53448">
    <property type="entry name" value="Nucleotide-diphospho-sugar transferases"/>
    <property type="match status" value="1"/>
</dbReference>
<keyword evidence="6 8" id="KW-1133">Transmembrane helix</keyword>
<name>Q12VK7_METBU</name>
<evidence type="ECO:0000256" key="8">
    <source>
        <dbReference type="SAM" id="Phobius"/>
    </source>
</evidence>
<reference evidence="12" key="1">
    <citation type="journal article" date="2009" name="ISME J.">
        <title>The genome sequence of the psychrophilic archaeon, Methanococcoides burtonii: the role of genome evolution in cold adaptation.</title>
        <authorList>
            <person name="Allen M.A."/>
            <person name="Lauro F.M."/>
            <person name="Williams T.J."/>
            <person name="Burg D."/>
            <person name="Siddiqui K.S."/>
            <person name="De Francisci D."/>
            <person name="Chong K.W."/>
            <person name="Pilak O."/>
            <person name="Chew H.H."/>
            <person name="De Maere M.Z."/>
            <person name="Ting L."/>
            <person name="Katrib M."/>
            <person name="Ng C."/>
            <person name="Sowers K.R."/>
            <person name="Galperin M.Y."/>
            <person name="Anderson I.J."/>
            <person name="Ivanova N."/>
            <person name="Dalin E."/>
            <person name="Martinez M."/>
            <person name="Lapidus A."/>
            <person name="Hauser L."/>
            <person name="Land M."/>
            <person name="Thomas T."/>
            <person name="Cavicchioli R."/>
        </authorList>
    </citation>
    <scope>NUCLEOTIDE SEQUENCE [LARGE SCALE GENOMIC DNA]</scope>
    <source>
        <strain evidence="12">DSM 6242 / NBRC 107633 / OCM 468 / ACE-M</strain>
    </source>
</reference>
<keyword evidence="4 11" id="KW-0808">Transferase</keyword>
<dbReference type="KEGG" id="mbu:Mbur_1615"/>
<evidence type="ECO:0000256" key="7">
    <source>
        <dbReference type="ARBA" id="ARBA00023136"/>
    </source>
</evidence>
<feature type="transmembrane region" description="Helical" evidence="8">
    <location>
        <begin position="304"/>
        <end position="324"/>
    </location>
</feature>
<comment type="similarity">
    <text evidence="2">Belongs to the glycosyltransferase 2 family.</text>
</comment>
<feature type="domain" description="Glycosyltransferase 2-like" evidence="9">
    <location>
        <begin position="4"/>
        <end position="169"/>
    </location>
</feature>
<proteinExistence type="inferred from homology"/>
<evidence type="ECO:0000256" key="2">
    <source>
        <dbReference type="ARBA" id="ARBA00006739"/>
    </source>
</evidence>
<protein>
    <submittedName>
        <fullName evidence="11">Dolichyl-phosphate beta-D-mannosyltransferase like protein with GtrA-like C-terminal domain</fullName>
        <ecNumber evidence="11">2.4.1.83</ecNumber>
    </submittedName>
</protein>
<accession>Q12VK7</accession>
<feature type="transmembrane region" description="Helical" evidence="8">
    <location>
        <begin position="263"/>
        <end position="283"/>
    </location>
</feature>
<dbReference type="GO" id="GO:0004582">
    <property type="term" value="F:dolichyl-phosphate beta-D-mannosyltransferase activity"/>
    <property type="evidence" value="ECO:0007669"/>
    <property type="project" value="UniProtKB-EC"/>
</dbReference>
<evidence type="ECO:0000256" key="6">
    <source>
        <dbReference type="ARBA" id="ARBA00022989"/>
    </source>
</evidence>
<evidence type="ECO:0000256" key="3">
    <source>
        <dbReference type="ARBA" id="ARBA00022676"/>
    </source>
</evidence>
<dbReference type="HOGENOM" id="CLU_039727_0_0_2"/>
<evidence type="ECO:0000259" key="10">
    <source>
        <dbReference type="Pfam" id="PF04138"/>
    </source>
</evidence>
<evidence type="ECO:0000256" key="5">
    <source>
        <dbReference type="ARBA" id="ARBA00022692"/>
    </source>
</evidence>
<dbReference type="GO" id="GO:0016020">
    <property type="term" value="C:membrane"/>
    <property type="evidence" value="ECO:0007669"/>
    <property type="project" value="UniProtKB-SubCell"/>
</dbReference>
<dbReference type="EMBL" id="CP000300">
    <property type="protein sequence ID" value="ABE52519.1"/>
    <property type="molecule type" value="Genomic_DNA"/>
</dbReference>
<gene>
    <name evidence="11" type="ordered locus">Mbur_1615</name>
</gene>
<dbReference type="InterPro" id="IPR007267">
    <property type="entry name" value="GtrA_DPMS_TM"/>
</dbReference>
<dbReference type="Proteomes" id="UP000001979">
    <property type="component" value="Chromosome"/>
</dbReference>
<dbReference type="Pfam" id="PF00535">
    <property type="entry name" value="Glycos_transf_2"/>
    <property type="match status" value="1"/>
</dbReference>
<dbReference type="PANTHER" id="PTHR43398">
    <property type="entry name" value="DOLICHOL-PHOSPHATE MANNOSYLTRANSFERASE SUBUNIT 1"/>
    <property type="match status" value="1"/>
</dbReference>